<sequence length="183" mass="19989">MAWDEIVRARTVGPSVARLNTDAHLGRRGHRRAGGNHLHIGAFARPTGVVGEINLQVAVRIDAFDDPHLVMGDATPAVGWIRHAPLDVHARAHAQRRLGALCAPGLGTAHAAQPAVCTAPRTRLRRRAVHPASMAFHGATPRRLPMRRLLQRANLLELSLLEPPLIAVTELHLERATRLVVFE</sequence>
<keyword evidence="2" id="KW-1185">Reference proteome</keyword>
<accession>A0A0M0JMV3</accession>
<comment type="caution">
    <text evidence="1">The sequence shown here is derived from an EMBL/GenBank/DDBJ whole genome shotgun (WGS) entry which is preliminary data.</text>
</comment>
<evidence type="ECO:0000313" key="1">
    <source>
        <dbReference type="EMBL" id="KOO27906.1"/>
    </source>
</evidence>
<dbReference type="AlphaFoldDB" id="A0A0M0JMV3"/>
<dbReference type="EMBL" id="JWZX01002646">
    <property type="protein sequence ID" value="KOO27906.1"/>
    <property type="molecule type" value="Genomic_DNA"/>
</dbReference>
<dbReference type="Proteomes" id="UP000037460">
    <property type="component" value="Unassembled WGS sequence"/>
</dbReference>
<organism evidence="1 2">
    <name type="scientific">Chrysochromulina tobinii</name>
    <dbReference type="NCBI Taxonomy" id="1460289"/>
    <lineage>
        <taxon>Eukaryota</taxon>
        <taxon>Haptista</taxon>
        <taxon>Haptophyta</taxon>
        <taxon>Prymnesiophyceae</taxon>
        <taxon>Prymnesiales</taxon>
        <taxon>Chrysochromulinaceae</taxon>
        <taxon>Chrysochromulina</taxon>
    </lineage>
</organism>
<name>A0A0M0JMV3_9EUKA</name>
<gene>
    <name evidence="1" type="ORF">Ctob_002527</name>
</gene>
<evidence type="ECO:0000313" key="2">
    <source>
        <dbReference type="Proteomes" id="UP000037460"/>
    </source>
</evidence>
<reference evidence="2" key="1">
    <citation type="journal article" date="2015" name="PLoS Genet.">
        <title>Genome Sequence and Transcriptome Analyses of Chrysochromulina tobin: Metabolic Tools for Enhanced Algal Fitness in the Prominent Order Prymnesiales (Haptophyceae).</title>
        <authorList>
            <person name="Hovde B.T."/>
            <person name="Deodato C.R."/>
            <person name="Hunsperger H.M."/>
            <person name="Ryken S.A."/>
            <person name="Yost W."/>
            <person name="Jha R.K."/>
            <person name="Patterson J."/>
            <person name="Monnat R.J. Jr."/>
            <person name="Barlow S.B."/>
            <person name="Starkenburg S.R."/>
            <person name="Cattolico R.A."/>
        </authorList>
    </citation>
    <scope>NUCLEOTIDE SEQUENCE</scope>
    <source>
        <strain evidence="2">CCMP291</strain>
    </source>
</reference>
<protein>
    <submittedName>
        <fullName evidence="1">Uncharacterized protein</fullName>
    </submittedName>
</protein>
<proteinExistence type="predicted"/>